<dbReference type="InterPro" id="IPR017938">
    <property type="entry name" value="Riboflavin_synthase-like_b-brl"/>
</dbReference>
<comment type="cofactor">
    <cofactor evidence="1">
        <name>FAD</name>
        <dbReference type="ChEBI" id="CHEBI:57692"/>
    </cofactor>
</comment>
<evidence type="ECO:0000256" key="7">
    <source>
        <dbReference type="ARBA" id="ARBA00023014"/>
    </source>
</evidence>
<dbReference type="SUPFAM" id="SSF63380">
    <property type="entry name" value="Riboflavin synthase domain-like"/>
    <property type="match status" value="1"/>
</dbReference>
<feature type="compositionally biased region" description="Pro residues" evidence="8">
    <location>
        <begin position="1"/>
        <end position="15"/>
    </location>
</feature>
<dbReference type="PRINTS" id="PR00409">
    <property type="entry name" value="PHDIOXRDTASE"/>
</dbReference>
<dbReference type="InterPro" id="IPR008333">
    <property type="entry name" value="Cbr1-like_FAD-bd_dom"/>
</dbReference>
<dbReference type="PROSITE" id="PS51384">
    <property type="entry name" value="FAD_FR"/>
    <property type="match status" value="1"/>
</dbReference>
<keyword evidence="2" id="KW-0285">Flavoprotein</keyword>
<protein>
    <submittedName>
        <fullName evidence="11">PDR/VanB family oxidoreductase</fullName>
    </submittedName>
</protein>
<comment type="caution">
    <text evidence="11">The sequence shown here is derived from an EMBL/GenBank/DDBJ whole genome shotgun (WGS) entry which is preliminary data.</text>
</comment>
<dbReference type="PROSITE" id="PS51085">
    <property type="entry name" value="2FE2S_FER_2"/>
    <property type="match status" value="1"/>
</dbReference>
<keyword evidence="12" id="KW-1185">Reference proteome</keyword>
<keyword evidence="7" id="KW-0411">Iron-sulfur</keyword>
<feature type="domain" description="FAD-binding FR-type" evidence="10">
    <location>
        <begin position="52"/>
        <end position="154"/>
    </location>
</feature>
<evidence type="ECO:0000256" key="5">
    <source>
        <dbReference type="ARBA" id="ARBA00023002"/>
    </source>
</evidence>
<accession>A0ABW2GIG1</accession>
<dbReference type="InterPro" id="IPR001433">
    <property type="entry name" value="OxRdtase_FAD/NAD-bd"/>
</dbReference>
<dbReference type="EMBL" id="JBHSZO010000019">
    <property type="protein sequence ID" value="MFC7219318.1"/>
    <property type="molecule type" value="Genomic_DNA"/>
</dbReference>
<dbReference type="PANTHER" id="PTHR47354:SF1">
    <property type="entry name" value="CARNITINE MONOOXYGENASE REDUCTASE SUBUNIT"/>
    <property type="match status" value="1"/>
</dbReference>
<dbReference type="Gene3D" id="2.40.30.10">
    <property type="entry name" value="Translation factors"/>
    <property type="match status" value="1"/>
</dbReference>
<evidence type="ECO:0000256" key="2">
    <source>
        <dbReference type="ARBA" id="ARBA00022630"/>
    </source>
</evidence>
<gene>
    <name evidence="11" type="ORF">ACFQLX_14240</name>
</gene>
<name>A0ABW2GIG1_9ACTN</name>
<dbReference type="Pfam" id="PF00970">
    <property type="entry name" value="FAD_binding_6"/>
    <property type="match status" value="1"/>
</dbReference>
<dbReference type="SUPFAM" id="SSF54292">
    <property type="entry name" value="2Fe-2S ferredoxin-like"/>
    <property type="match status" value="1"/>
</dbReference>
<dbReference type="InterPro" id="IPR017927">
    <property type="entry name" value="FAD-bd_FR_type"/>
</dbReference>
<dbReference type="InterPro" id="IPR012675">
    <property type="entry name" value="Beta-grasp_dom_sf"/>
</dbReference>
<evidence type="ECO:0000256" key="4">
    <source>
        <dbReference type="ARBA" id="ARBA00022723"/>
    </source>
</evidence>
<evidence type="ECO:0000259" key="10">
    <source>
        <dbReference type="PROSITE" id="PS51384"/>
    </source>
</evidence>
<evidence type="ECO:0000256" key="6">
    <source>
        <dbReference type="ARBA" id="ARBA00023004"/>
    </source>
</evidence>
<organism evidence="11 12">
    <name type="scientific">Streptomyces polyrhachis</name>
    <dbReference type="NCBI Taxonomy" id="1282885"/>
    <lineage>
        <taxon>Bacteria</taxon>
        <taxon>Bacillati</taxon>
        <taxon>Actinomycetota</taxon>
        <taxon>Actinomycetes</taxon>
        <taxon>Kitasatosporales</taxon>
        <taxon>Streptomycetaceae</taxon>
        <taxon>Streptomyces</taxon>
    </lineage>
</organism>
<dbReference type="Gene3D" id="3.10.20.30">
    <property type="match status" value="1"/>
</dbReference>
<feature type="domain" description="2Fe-2S ferredoxin-type" evidence="9">
    <location>
        <begin position="278"/>
        <end position="364"/>
    </location>
</feature>
<dbReference type="InterPro" id="IPR006058">
    <property type="entry name" value="2Fe2S_fd_BS"/>
</dbReference>
<evidence type="ECO:0000256" key="8">
    <source>
        <dbReference type="SAM" id="MobiDB-lite"/>
    </source>
</evidence>
<keyword evidence="3" id="KW-0001">2Fe-2S</keyword>
<evidence type="ECO:0000313" key="11">
    <source>
        <dbReference type="EMBL" id="MFC7219318.1"/>
    </source>
</evidence>
<reference evidence="12" key="1">
    <citation type="journal article" date="2019" name="Int. J. Syst. Evol. Microbiol.">
        <title>The Global Catalogue of Microorganisms (GCM) 10K type strain sequencing project: providing services to taxonomists for standard genome sequencing and annotation.</title>
        <authorList>
            <consortium name="The Broad Institute Genomics Platform"/>
            <consortium name="The Broad Institute Genome Sequencing Center for Infectious Disease"/>
            <person name="Wu L."/>
            <person name="Ma J."/>
        </authorList>
    </citation>
    <scope>NUCLEOTIDE SEQUENCE [LARGE SCALE GENOMIC DNA]</scope>
    <source>
        <strain evidence="12">CGMCC 1.13681</strain>
    </source>
</reference>
<dbReference type="Pfam" id="PF00111">
    <property type="entry name" value="Fer2"/>
    <property type="match status" value="1"/>
</dbReference>
<keyword evidence="6" id="KW-0408">Iron</keyword>
<dbReference type="InterPro" id="IPR050415">
    <property type="entry name" value="MRET"/>
</dbReference>
<dbReference type="Gene3D" id="3.40.50.80">
    <property type="entry name" value="Nucleotide-binding domain of ferredoxin-NADP reductase (FNR) module"/>
    <property type="match status" value="1"/>
</dbReference>
<evidence type="ECO:0000259" key="9">
    <source>
        <dbReference type="PROSITE" id="PS51085"/>
    </source>
</evidence>
<feature type="region of interest" description="Disordered" evidence="8">
    <location>
        <begin position="1"/>
        <end position="23"/>
    </location>
</feature>
<proteinExistence type="predicted"/>
<evidence type="ECO:0000256" key="3">
    <source>
        <dbReference type="ARBA" id="ARBA00022714"/>
    </source>
</evidence>
<sequence length="364" mass="39580">MTRTPRPPRPVPPPDLQGRGRPDRFLTGLQRFSAAYIKLTLTRSPRPGADGERPTDLVVTAREQLADDVVALRLADPDRRQLAPWQPGAHLDLDLPSGRRRQYSLCGDPADRYAYRIAVRLIPDGGGGSAEVHRELTEGTRVRIAGPRNAFPFAGDTKVLLIAGGIGITPILPMAYEAAWRGADFHLVHTGRTRDSLPLAAETARLARRHPGRVELRSDDVEGMSSAADLLARAPEGAAVYACGPSPMLDALRAAFPQSPATALHFERFTQAPITGGKPFTLRLRDGRELDVPADRSALDVLRDADPATPYSCRQGFCGVCKVRVLAGKADHRDRRLTEAQRTDGEMLVCVSRADEGACLDLDL</sequence>
<dbReference type="PROSITE" id="PS00197">
    <property type="entry name" value="2FE2S_FER_1"/>
    <property type="match status" value="1"/>
</dbReference>
<dbReference type="Pfam" id="PF00175">
    <property type="entry name" value="NAD_binding_1"/>
    <property type="match status" value="1"/>
</dbReference>
<keyword evidence="4" id="KW-0479">Metal-binding</keyword>
<evidence type="ECO:0000256" key="1">
    <source>
        <dbReference type="ARBA" id="ARBA00001974"/>
    </source>
</evidence>
<dbReference type="InterPro" id="IPR039261">
    <property type="entry name" value="FNR_nucleotide-bd"/>
</dbReference>
<dbReference type="CDD" id="cd00207">
    <property type="entry name" value="fer2"/>
    <property type="match status" value="1"/>
</dbReference>
<dbReference type="CDD" id="cd06185">
    <property type="entry name" value="PDR_like"/>
    <property type="match status" value="1"/>
</dbReference>
<evidence type="ECO:0000313" key="12">
    <source>
        <dbReference type="Proteomes" id="UP001596413"/>
    </source>
</evidence>
<dbReference type="InterPro" id="IPR001041">
    <property type="entry name" value="2Fe-2S_ferredoxin-type"/>
</dbReference>
<dbReference type="PANTHER" id="PTHR47354">
    <property type="entry name" value="NADH OXIDOREDUCTASE HCR"/>
    <property type="match status" value="1"/>
</dbReference>
<dbReference type="SUPFAM" id="SSF52343">
    <property type="entry name" value="Ferredoxin reductase-like, C-terminal NADP-linked domain"/>
    <property type="match status" value="1"/>
</dbReference>
<dbReference type="RefSeq" id="WP_386414899.1">
    <property type="nucleotide sequence ID" value="NZ_JBHSZO010000019.1"/>
</dbReference>
<keyword evidence="5" id="KW-0560">Oxidoreductase</keyword>
<dbReference type="Proteomes" id="UP001596413">
    <property type="component" value="Unassembled WGS sequence"/>
</dbReference>
<dbReference type="InterPro" id="IPR036010">
    <property type="entry name" value="2Fe-2S_ferredoxin-like_sf"/>
</dbReference>